<feature type="domain" description="Peptidoglycan O-acetylesterase N-terminal" evidence="3">
    <location>
        <begin position="93"/>
        <end position="206"/>
    </location>
</feature>
<dbReference type="InterPro" id="IPR013830">
    <property type="entry name" value="SGNH_hydro"/>
</dbReference>
<dbReference type="PANTHER" id="PTHR30383">
    <property type="entry name" value="THIOESTERASE 1/PROTEASE 1/LYSOPHOSPHOLIPASE L1"/>
    <property type="match status" value="1"/>
</dbReference>
<keyword evidence="1" id="KW-0732">Signal</keyword>
<reference evidence="5" key="1">
    <citation type="submission" date="2016-05" db="EMBL/GenBank/DDBJ databases">
        <title>Draft genome of Corynebacterium afermentans subsp. afermentans LCDC 88199T.</title>
        <authorList>
            <person name="Bernier A.-M."/>
            <person name="Bernard K."/>
        </authorList>
    </citation>
    <scope>NUCLEOTIDE SEQUENCE [LARGE SCALE GENOMIC DNA]</scope>
    <source>
        <strain evidence="5">NML01-0328</strain>
    </source>
</reference>
<sequence length="394" mass="43010">MLFSKKGHKLALMTACLLACQACSAETAAQGTPEKAELTNYGSWQPVWLDKLQRLNRGGDVKFRIIQLGDSHTAGDYFTNELRTRLQQQWGDGGIGWVYPNTVSGQRNAQVLHSSSGWQVLSNRNARADFPLGGILSRSSGGGGNVTVNPRTPIGEAQQITITARPVFADSELKVHDSQGSQVASLPNLGSNAWQYFSFTSRLPLSYRAQAGDIWEIGHINIENNRPGVTVSAMGINGSQLSQWSGWRADWQQDLSATQADLVILAYGTNEAFNSHLDMAQTKRIWADTIHKIREALPGAGILIIGAPESLKGRHGQCGQRPPYLDAMQQMQRDIAQQEQILYWSWQAAMGGACSMKSWMAQGLGARDGVHFTAQGYQTAAGKLADDLIKLANK</sequence>
<evidence type="ECO:0000259" key="2">
    <source>
        <dbReference type="Pfam" id="PF13472"/>
    </source>
</evidence>
<dbReference type="RefSeq" id="WP_064104739.1">
    <property type="nucleotide sequence ID" value="NZ_LXSF01000012.1"/>
</dbReference>
<dbReference type="Proteomes" id="UP000078003">
    <property type="component" value="Unassembled WGS sequence"/>
</dbReference>
<dbReference type="InterPro" id="IPR051532">
    <property type="entry name" value="Ester_Hydrolysis_Enzymes"/>
</dbReference>
<proteinExistence type="predicted"/>
<evidence type="ECO:0000256" key="1">
    <source>
        <dbReference type="SAM" id="SignalP"/>
    </source>
</evidence>
<dbReference type="Pfam" id="PF22753">
    <property type="entry name" value="Ape1_N"/>
    <property type="match status" value="1"/>
</dbReference>
<dbReference type="Pfam" id="PF13472">
    <property type="entry name" value="Lipase_GDSL_2"/>
    <property type="match status" value="1"/>
</dbReference>
<evidence type="ECO:0000313" key="5">
    <source>
        <dbReference type="Proteomes" id="UP000078003"/>
    </source>
</evidence>
<evidence type="ECO:0000313" key="4">
    <source>
        <dbReference type="EMBL" id="OAM15400.1"/>
    </source>
</evidence>
<dbReference type="CDD" id="cd01825">
    <property type="entry name" value="SGNH_hydrolase_peri1"/>
    <property type="match status" value="1"/>
</dbReference>
<dbReference type="PANTHER" id="PTHR30383:SF5">
    <property type="entry name" value="SGNH HYDROLASE-TYPE ESTERASE DOMAIN-CONTAINING PROTEIN"/>
    <property type="match status" value="1"/>
</dbReference>
<name>A0A1A9RBB3_EIKCO</name>
<dbReference type="InterPro" id="IPR036514">
    <property type="entry name" value="SGNH_hydro_sf"/>
</dbReference>
<organism evidence="4 5">
    <name type="scientific">Eikenella corrodens</name>
    <dbReference type="NCBI Taxonomy" id="539"/>
    <lineage>
        <taxon>Bacteria</taxon>
        <taxon>Pseudomonadati</taxon>
        <taxon>Pseudomonadota</taxon>
        <taxon>Betaproteobacteria</taxon>
        <taxon>Neisseriales</taxon>
        <taxon>Neisseriaceae</taxon>
        <taxon>Eikenella</taxon>
    </lineage>
</organism>
<evidence type="ECO:0000259" key="3">
    <source>
        <dbReference type="Pfam" id="PF22753"/>
    </source>
</evidence>
<dbReference type="Gene3D" id="3.40.50.1110">
    <property type="entry name" value="SGNH hydrolase"/>
    <property type="match status" value="1"/>
</dbReference>
<protein>
    <submittedName>
        <fullName evidence="4">Uncharacterized protein</fullName>
    </submittedName>
</protein>
<dbReference type="Gene3D" id="2.60.120.1360">
    <property type="match status" value="1"/>
</dbReference>
<accession>A0A1A9RBB3</accession>
<dbReference type="InterPro" id="IPR055041">
    <property type="entry name" value="Ape1_N"/>
</dbReference>
<gene>
    <name evidence="4" type="ORF">A7P85_09475</name>
</gene>
<feature type="chain" id="PRO_5008395666" evidence="1">
    <location>
        <begin position="25"/>
        <end position="394"/>
    </location>
</feature>
<dbReference type="SUPFAM" id="SSF52266">
    <property type="entry name" value="SGNH hydrolase"/>
    <property type="match status" value="1"/>
</dbReference>
<dbReference type="AlphaFoldDB" id="A0A1A9RBB3"/>
<dbReference type="EMBL" id="LXSF01000012">
    <property type="protein sequence ID" value="OAM15400.1"/>
    <property type="molecule type" value="Genomic_DNA"/>
</dbReference>
<feature type="domain" description="SGNH hydrolase-type esterase" evidence="2">
    <location>
        <begin position="227"/>
        <end position="378"/>
    </location>
</feature>
<dbReference type="GO" id="GO:0004622">
    <property type="term" value="F:phosphatidylcholine lysophospholipase activity"/>
    <property type="evidence" value="ECO:0007669"/>
    <property type="project" value="TreeGrafter"/>
</dbReference>
<feature type="signal peptide" evidence="1">
    <location>
        <begin position="1"/>
        <end position="24"/>
    </location>
</feature>
<comment type="caution">
    <text evidence="4">The sequence shown here is derived from an EMBL/GenBank/DDBJ whole genome shotgun (WGS) entry which is preliminary data.</text>
</comment>